<feature type="signal peptide" evidence="6">
    <location>
        <begin position="1"/>
        <end position="18"/>
    </location>
</feature>
<dbReference type="InterPro" id="IPR006059">
    <property type="entry name" value="SBP"/>
</dbReference>
<dbReference type="OrthoDB" id="9787283at2"/>
<evidence type="ECO:0000256" key="3">
    <source>
        <dbReference type="ARBA" id="ARBA00023136"/>
    </source>
</evidence>
<keyword evidence="8" id="KW-1185">Reference proteome</keyword>
<keyword evidence="1" id="KW-1003">Cell membrane</keyword>
<keyword evidence="5" id="KW-0449">Lipoprotein</keyword>
<comment type="caution">
    <text evidence="7">The sequence shown here is derived from an EMBL/GenBank/DDBJ whole genome shotgun (WGS) entry which is preliminary data.</text>
</comment>
<dbReference type="AlphaFoldDB" id="A0A4R5KHW6"/>
<evidence type="ECO:0000313" key="7">
    <source>
        <dbReference type="EMBL" id="TDF93810.1"/>
    </source>
</evidence>
<evidence type="ECO:0000256" key="5">
    <source>
        <dbReference type="ARBA" id="ARBA00023288"/>
    </source>
</evidence>
<dbReference type="Pfam" id="PF01547">
    <property type="entry name" value="SBP_bac_1"/>
    <property type="match status" value="1"/>
</dbReference>
<evidence type="ECO:0000256" key="2">
    <source>
        <dbReference type="ARBA" id="ARBA00022729"/>
    </source>
</evidence>
<gene>
    <name evidence="7" type="ORF">E1757_25845</name>
</gene>
<dbReference type="RefSeq" id="WP_133233615.1">
    <property type="nucleotide sequence ID" value="NZ_SMRT01000015.1"/>
</dbReference>
<sequence>MKKASNKRALAVALSALAVLTAACSGGGGGGTAKSDDGGKKEGPVTLNIFSNFSIAQPPSPDNPVTKEFEKRTNTKLNITWVSDTVFNDKLNVLLASGDLPDMIRLPDTTVPQFLTMVKQGAFWDLSPYLKDYKNLMDSPKSMWDNSKINGKNYVVPIVRPIEGGTTFFIRKDWIDKLGLKMPTTLDELYQVMKVFKEKEPDGKKGTFGYTMRTNDQIEFIYTGASSKWKVKDGGLVDINFMPEMRESILYRKKLFDEQLIPPDYSVMKNEEWVDLATSGRVGITTETIEAMWRWTYDQWKRDSKVNWEPIVSLAAGAGPFQQQNSGFIGVFAIPKSVPEAKMRKILSLLDYGASEEGSTLSQYGIEGVHYKKEDGFFVTNEQAVKDNLGTGSFGKLFMKHDPYMYAYAPGMPKEIFEKNKKIIDAKAKISVPRPEIGLVSETNNKLGADYNKKLADLKTQIIMGKAGIEAWDKMVADLKQDANYQKIIQEMNAAYKERLAAK</sequence>
<evidence type="ECO:0000313" key="8">
    <source>
        <dbReference type="Proteomes" id="UP000295636"/>
    </source>
</evidence>
<keyword evidence="3" id="KW-0472">Membrane</keyword>
<keyword evidence="4" id="KW-0564">Palmitate</keyword>
<dbReference type="PANTHER" id="PTHR43649">
    <property type="entry name" value="ARABINOSE-BINDING PROTEIN-RELATED"/>
    <property type="match status" value="1"/>
</dbReference>
<evidence type="ECO:0000256" key="4">
    <source>
        <dbReference type="ARBA" id="ARBA00023139"/>
    </source>
</evidence>
<dbReference type="EMBL" id="SMRT01000015">
    <property type="protein sequence ID" value="TDF93810.1"/>
    <property type="molecule type" value="Genomic_DNA"/>
</dbReference>
<dbReference type="PANTHER" id="PTHR43649:SF33">
    <property type="entry name" value="POLYGALACTURONAN_RHAMNOGALACTURONAN-BINDING PROTEIN YTCQ"/>
    <property type="match status" value="1"/>
</dbReference>
<name>A0A4R5KHW6_9BACL</name>
<dbReference type="SUPFAM" id="SSF53850">
    <property type="entry name" value="Periplasmic binding protein-like II"/>
    <property type="match status" value="1"/>
</dbReference>
<proteinExistence type="predicted"/>
<evidence type="ECO:0000256" key="1">
    <source>
        <dbReference type="ARBA" id="ARBA00022475"/>
    </source>
</evidence>
<evidence type="ECO:0000256" key="6">
    <source>
        <dbReference type="SAM" id="SignalP"/>
    </source>
</evidence>
<dbReference type="Gene3D" id="3.40.190.10">
    <property type="entry name" value="Periplasmic binding protein-like II"/>
    <property type="match status" value="2"/>
</dbReference>
<reference evidence="7 8" key="1">
    <citation type="submission" date="2019-03" db="EMBL/GenBank/DDBJ databases">
        <title>This is whole genome sequence of Paenibacillus sp MS74 strain.</title>
        <authorList>
            <person name="Trinh H.N."/>
        </authorList>
    </citation>
    <scope>NUCLEOTIDE SEQUENCE [LARGE SCALE GENOMIC DNA]</scope>
    <source>
        <strain evidence="7 8">MS74</strain>
    </source>
</reference>
<dbReference type="PROSITE" id="PS51257">
    <property type="entry name" value="PROKAR_LIPOPROTEIN"/>
    <property type="match status" value="1"/>
</dbReference>
<feature type="chain" id="PRO_5039035193" evidence="6">
    <location>
        <begin position="19"/>
        <end position="503"/>
    </location>
</feature>
<dbReference type="InterPro" id="IPR050490">
    <property type="entry name" value="Bact_solute-bd_prot1"/>
</dbReference>
<protein>
    <submittedName>
        <fullName evidence="7">Extracellular solute-binding protein</fullName>
    </submittedName>
</protein>
<dbReference type="Proteomes" id="UP000295636">
    <property type="component" value="Unassembled WGS sequence"/>
</dbReference>
<accession>A0A4R5KHW6</accession>
<organism evidence="7 8">
    <name type="scientific">Paenibacillus piri</name>
    <dbReference type="NCBI Taxonomy" id="2547395"/>
    <lineage>
        <taxon>Bacteria</taxon>
        <taxon>Bacillati</taxon>
        <taxon>Bacillota</taxon>
        <taxon>Bacilli</taxon>
        <taxon>Bacillales</taxon>
        <taxon>Paenibacillaceae</taxon>
        <taxon>Paenibacillus</taxon>
    </lineage>
</organism>
<keyword evidence="2 6" id="KW-0732">Signal</keyword>